<organism evidence="1 2">
    <name type="scientific">Niastella soli</name>
    <dbReference type="NCBI Taxonomy" id="2821487"/>
    <lineage>
        <taxon>Bacteria</taxon>
        <taxon>Pseudomonadati</taxon>
        <taxon>Bacteroidota</taxon>
        <taxon>Chitinophagia</taxon>
        <taxon>Chitinophagales</taxon>
        <taxon>Chitinophagaceae</taxon>
        <taxon>Niastella</taxon>
    </lineage>
</organism>
<comment type="caution">
    <text evidence="1">The sequence shown here is derived from an EMBL/GenBank/DDBJ whole genome shotgun (WGS) entry which is preliminary data.</text>
</comment>
<keyword evidence="2" id="KW-1185">Reference proteome</keyword>
<proteinExistence type="predicted"/>
<accession>A0ABS3Z108</accession>
<dbReference type="Proteomes" id="UP000677244">
    <property type="component" value="Unassembled WGS sequence"/>
</dbReference>
<dbReference type="RefSeq" id="WP_209141891.1">
    <property type="nucleotide sequence ID" value="NZ_JAGHKO010000011.1"/>
</dbReference>
<dbReference type="PANTHER" id="PTHR35532">
    <property type="entry name" value="SIMILAR TO POLYHYDROXYALKANOATE DEPOLYMERASE"/>
    <property type="match status" value="1"/>
</dbReference>
<dbReference type="EMBL" id="JAGHKO010000011">
    <property type="protein sequence ID" value="MBO9203840.1"/>
    <property type="molecule type" value="Genomic_DNA"/>
</dbReference>
<protein>
    <recommendedName>
        <fullName evidence="3">Peptide-N(4)-(N-acetyl-beta-glucosaminyl)asparagine amidase</fullName>
    </recommendedName>
</protein>
<name>A0ABS3Z108_9BACT</name>
<evidence type="ECO:0000313" key="1">
    <source>
        <dbReference type="EMBL" id="MBO9203840.1"/>
    </source>
</evidence>
<gene>
    <name evidence="1" type="ORF">J7I42_26385</name>
</gene>
<dbReference type="Gene3D" id="2.60.120.260">
    <property type="entry name" value="Galactose-binding domain-like"/>
    <property type="match status" value="1"/>
</dbReference>
<dbReference type="PROSITE" id="PS51257">
    <property type="entry name" value="PROKAR_LIPOPROTEIN"/>
    <property type="match status" value="1"/>
</dbReference>
<reference evidence="1 2" key="1">
    <citation type="submission" date="2021-03" db="EMBL/GenBank/DDBJ databases">
        <title>Assistant Professor.</title>
        <authorList>
            <person name="Huq M.A."/>
        </authorList>
    </citation>
    <scope>NUCLEOTIDE SEQUENCE [LARGE SCALE GENOMIC DNA]</scope>
    <source>
        <strain evidence="1 2">MAH-29</strain>
    </source>
</reference>
<evidence type="ECO:0000313" key="2">
    <source>
        <dbReference type="Proteomes" id="UP000677244"/>
    </source>
</evidence>
<evidence type="ECO:0008006" key="3">
    <source>
        <dbReference type="Google" id="ProtNLM"/>
    </source>
</evidence>
<dbReference type="PANTHER" id="PTHR35532:SF5">
    <property type="entry name" value="CARBOHYDRATE-BINDING DOMAIN-CONTAINING PROTEIN"/>
    <property type="match status" value="1"/>
</dbReference>
<sequence length="645" mass="74452">MQRSLFYLLSIITILSGCATNQTKLEISFELAGRNKKELQKVISYFEKSKDPLKAKAAVFLIENLPYHKTFKINRAFNNCFDNINQAAVDSSGNDRRKYFESLLKAVKNRPNSPQQWSSTEMVKAVNADFLINNINLAFKAWNMVPRENRASFDEFCNSILPFFNVNEPVEEKARQFFFDKYHWVYDSLNAGMPFKKVADSIIGEFNFTSMVSLPKYYPAPLSVSQLEKSRLGLCDDAVNYFVNLFRSLGIICNKDLIVQWGNTTLLGHSWIHLKYGTFEYSRDVNSEGIDLRTKYQGESIPKVYRSTFSPLAQTACVYQNNLFYSDVTSFYTPTVSLQFPAAEKSVAAKLRLNVFNSQSMWNDVANCEAKNDSIVFRNVGVNCVYIVGFWENGTFKSQSPPFSIDADKKIKNYIPTGSYDSIKILRKLGLAQVRNKSKLGWINQLTDCVIEGANDSNFKSSVTLYKVKPFFSTQKQFIEAVSLQKFRYVRFYSKDKESYLAYLKFITNEDKEVKGRFISQNLPPRSKTDNLFDDAPETFCGGKDYFVGFEFDKPETISQIVFQPRNDDNAVRVHDNYTLFGWVDNNWRPIERKEAKDTLLYFHKVPRNCLFFLKDNTRGSEHHVFAMDEKGLHQLWFGFIPKVL</sequence>